<dbReference type="PANTHER" id="PTHR47506:SF1">
    <property type="entry name" value="HTH-TYPE TRANSCRIPTIONAL REGULATOR YJDC"/>
    <property type="match status" value="1"/>
</dbReference>
<keyword evidence="1" id="KW-0805">Transcription regulation</keyword>
<name>A0ABS7J499_9SPHN</name>
<dbReference type="PANTHER" id="PTHR47506">
    <property type="entry name" value="TRANSCRIPTIONAL REGULATORY PROTEIN"/>
    <property type="match status" value="1"/>
</dbReference>
<dbReference type="Pfam" id="PF16925">
    <property type="entry name" value="TetR_C_13"/>
    <property type="match status" value="1"/>
</dbReference>
<evidence type="ECO:0000256" key="1">
    <source>
        <dbReference type="ARBA" id="ARBA00023015"/>
    </source>
</evidence>
<evidence type="ECO:0000259" key="5">
    <source>
        <dbReference type="PROSITE" id="PS50977"/>
    </source>
</evidence>
<keyword evidence="2 4" id="KW-0238">DNA-binding</keyword>
<evidence type="ECO:0000313" key="7">
    <source>
        <dbReference type="Proteomes" id="UP000755104"/>
    </source>
</evidence>
<feature type="domain" description="HTH tetR-type" evidence="5">
    <location>
        <begin position="13"/>
        <end position="73"/>
    </location>
</feature>
<sequence length="206" mass="22253">MKKATRPRGRPPSLGREAMLDGMKAQFWSGGFSRRSMDELARAAGASKPSLYSAFGDKRAIYLEVLRSFEADLERMLRITLSGRRPLASELETFFAASVEFYTSGENAQLGCPILGTAVAEGVEEPEVREQLAGTIRTIDEAFLKRLRHAVDGGELAPAVPVENLTLSLSSLLHSIALRARAGTEPGALRAMTSGSLDLIFRQAGA</sequence>
<evidence type="ECO:0000256" key="2">
    <source>
        <dbReference type="ARBA" id="ARBA00023125"/>
    </source>
</evidence>
<dbReference type="InterPro" id="IPR001647">
    <property type="entry name" value="HTH_TetR"/>
</dbReference>
<dbReference type="PROSITE" id="PS50977">
    <property type="entry name" value="HTH_TETR_2"/>
    <property type="match status" value="1"/>
</dbReference>
<organism evidence="6 7">
    <name type="scientific">Qipengyuania qiaonensis</name>
    <dbReference type="NCBI Taxonomy" id="2867240"/>
    <lineage>
        <taxon>Bacteria</taxon>
        <taxon>Pseudomonadati</taxon>
        <taxon>Pseudomonadota</taxon>
        <taxon>Alphaproteobacteria</taxon>
        <taxon>Sphingomonadales</taxon>
        <taxon>Erythrobacteraceae</taxon>
        <taxon>Qipengyuania</taxon>
    </lineage>
</organism>
<dbReference type="SUPFAM" id="SSF46689">
    <property type="entry name" value="Homeodomain-like"/>
    <property type="match status" value="1"/>
</dbReference>
<evidence type="ECO:0000313" key="6">
    <source>
        <dbReference type="EMBL" id="MBX7482156.1"/>
    </source>
</evidence>
<accession>A0ABS7J499</accession>
<keyword evidence="3" id="KW-0804">Transcription</keyword>
<dbReference type="EMBL" id="JAIGNO010000003">
    <property type="protein sequence ID" value="MBX7482156.1"/>
    <property type="molecule type" value="Genomic_DNA"/>
</dbReference>
<dbReference type="RefSeq" id="WP_221556975.1">
    <property type="nucleotide sequence ID" value="NZ_JAIGNO010000003.1"/>
</dbReference>
<dbReference type="PROSITE" id="PS01081">
    <property type="entry name" value="HTH_TETR_1"/>
    <property type="match status" value="1"/>
</dbReference>
<dbReference type="Proteomes" id="UP000755104">
    <property type="component" value="Unassembled WGS sequence"/>
</dbReference>
<keyword evidence="7" id="KW-1185">Reference proteome</keyword>
<feature type="DNA-binding region" description="H-T-H motif" evidence="4">
    <location>
        <begin position="36"/>
        <end position="55"/>
    </location>
</feature>
<dbReference type="Gene3D" id="1.10.10.60">
    <property type="entry name" value="Homeodomain-like"/>
    <property type="match status" value="1"/>
</dbReference>
<dbReference type="InterPro" id="IPR036271">
    <property type="entry name" value="Tet_transcr_reg_TetR-rel_C_sf"/>
</dbReference>
<dbReference type="Pfam" id="PF00440">
    <property type="entry name" value="TetR_N"/>
    <property type="match status" value="1"/>
</dbReference>
<reference evidence="6 7" key="1">
    <citation type="submission" date="2021-08" db="EMBL/GenBank/DDBJ databases">
        <title>Comparative Genomics Analysis of the Genus Qipengyuania Reveals Extensive Genetic Diversity and Metabolic Versatility, Including the Description of Fifteen Novel Species.</title>
        <authorList>
            <person name="Liu Y."/>
        </authorList>
    </citation>
    <scope>NUCLEOTIDE SEQUENCE [LARGE SCALE GENOMIC DNA]</scope>
    <source>
        <strain evidence="6 7">6D47A</strain>
    </source>
</reference>
<evidence type="ECO:0000256" key="3">
    <source>
        <dbReference type="ARBA" id="ARBA00023163"/>
    </source>
</evidence>
<protein>
    <submittedName>
        <fullName evidence="6">TetR/AcrR family transcriptional regulator</fullName>
    </submittedName>
</protein>
<dbReference type="InterPro" id="IPR023772">
    <property type="entry name" value="DNA-bd_HTH_TetR-type_CS"/>
</dbReference>
<evidence type="ECO:0000256" key="4">
    <source>
        <dbReference type="PROSITE-ProRule" id="PRU00335"/>
    </source>
</evidence>
<dbReference type="InterPro" id="IPR009057">
    <property type="entry name" value="Homeodomain-like_sf"/>
</dbReference>
<gene>
    <name evidence="6" type="ORF">K3174_06405</name>
</gene>
<proteinExistence type="predicted"/>
<comment type="caution">
    <text evidence="6">The sequence shown here is derived from an EMBL/GenBank/DDBJ whole genome shotgun (WGS) entry which is preliminary data.</text>
</comment>
<dbReference type="InterPro" id="IPR011075">
    <property type="entry name" value="TetR_C"/>
</dbReference>
<dbReference type="Gene3D" id="1.10.357.10">
    <property type="entry name" value="Tetracycline Repressor, domain 2"/>
    <property type="match status" value="1"/>
</dbReference>
<dbReference type="SUPFAM" id="SSF48498">
    <property type="entry name" value="Tetracyclin repressor-like, C-terminal domain"/>
    <property type="match status" value="1"/>
</dbReference>